<reference evidence="9" key="1">
    <citation type="submission" date="2021-06" db="EMBL/GenBank/DDBJ databases">
        <title>Interrogation of the integrated mobile genetic elements in gut-associated Bacteroides with a consensus prediction approach.</title>
        <authorList>
            <person name="Campbell D.E."/>
            <person name="Leigh J.R."/>
            <person name="Kim T."/>
            <person name="England W."/>
            <person name="Whitaker R.J."/>
            <person name="Degnan P.H."/>
        </authorList>
    </citation>
    <scope>NUCLEOTIDE SEQUENCE</scope>
    <source>
        <strain evidence="9">VPI-BTDOT2</strain>
    </source>
</reference>
<dbReference type="InterPro" id="IPR019757">
    <property type="entry name" value="Pept_S26A_signal_pept_1_Lys-AS"/>
</dbReference>
<evidence type="ECO:0000313" key="9">
    <source>
        <dbReference type="EMBL" id="UYU71162.1"/>
    </source>
</evidence>
<dbReference type="Proteomes" id="UP001156216">
    <property type="component" value="Chromosome"/>
</dbReference>
<keyword evidence="5 7" id="KW-0378">Hydrolase</keyword>
<evidence type="ECO:0000256" key="1">
    <source>
        <dbReference type="ARBA" id="ARBA00000677"/>
    </source>
</evidence>
<keyword evidence="7" id="KW-0645">Protease</keyword>
<sequence length="235" mass="27029">MILKKKYYILIFLCLLPAVVRLFVGEWAYIPTASMYPTLLSRDWIWYEKYTYGAVVPCRWSEIPLLNLACLIPSVWASDQTRDWGYRRCKAFRQPERMDVIIFRHPANRDLLVKRVIGLPGDTLCILGGIVYINGIRTEEKGKRCFSYKEADIDFPKDKKGTWTTLNYGPLIIPKNDSDESLNGCFVMGDARGNSVDSRFIGLVPFRNVVGKAVCVLYSPEKMGEGQKCFFRKIE</sequence>
<dbReference type="AlphaFoldDB" id="A0AA46UAF8"/>
<dbReference type="Pfam" id="PF10502">
    <property type="entry name" value="Peptidase_S26"/>
    <property type="match status" value="1"/>
</dbReference>
<evidence type="ECO:0000256" key="3">
    <source>
        <dbReference type="ARBA" id="ARBA00013208"/>
    </source>
</evidence>
<evidence type="ECO:0000313" key="10">
    <source>
        <dbReference type="Proteomes" id="UP001156216"/>
    </source>
</evidence>
<comment type="similarity">
    <text evidence="2 7">Belongs to the peptidase S26 family.</text>
</comment>
<dbReference type="NCBIfam" id="TIGR02227">
    <property type="entry name" value="sigpep_I_bact"/>
    <property type="match status" value="1"/>
</dbReference>
<dbReference type="InterPro" id="IPR036286">
    <property type="entry name" value="LexA/Signal_pep-like_sf"/>
</dbReference>
<dbReference type="PROSITE" id="PS00760">
    <property type="entry name" value="SPASE_I_2"/>
    <property type="match status" value="1"/>
</dbReference>
<dbReference type="EMBL" id="CP083681">
    <property type="protein sequence ID" value="UYU71162.1"/>
    <property type="molecule type" value="Genomic_DNA"/>
</dbReference>
<keyword evidence="7" id="KW-0472">Membrane</keyword>
<protein>
    <recommendedName>
        <fullName evidence="4 7">Signal peptidase I</fullName>
        <ecNumber evidence="3 7">3.4.21.89</ecNumber>
    </recommendedName>
</protein>
<dbReference type="InterPro" id="IPR000223">
    <property type="entry name" value="Pept_S26A_signal_pept_1"/>
</dbReference>
<dbReference type="EC" id="3.4.21.89" evidence="3 7"/>
<name>A0AA46UAF8_BACT4</name>
<dbReference type="Gene3D" id="2.10.109.10">
    <property type="entry name" value="Umud Fragment, subunit A"/>
    <property type="match status" value="1"/>
</dbReference>
<feature type="domain" description="Peptidase S26" evidence="8">
    <location>
        <begin position="9"/>
        <end position="217"/>
    </location>
</feature>
<dbReference type="RefSeq" id="WP_132061443.1">
    <property type="nucleotide sequence ID" value="NZ_CP072242.1"/>
</dbReference>
<evidence type="ECO:0000256" key="5">
    <source>
        <dbReference type="ARBA" id="ARBA00022801"/>
    </source>
</evidence>
<evidence type="ECO:0000256" key="2">
    <source>
        <dbReference type="ARBA" id="ARBA00009370"/>
    </source>
</evidence>
<dbReference type="PRINTS" id="PR00727">
    <property type="entry name" value="LEADERPTASE"/>
</dbReference>
<dbReference type="CDD" id="cd06530">
    <property type="entry name" value="S26_SPase_I"/>
    <property type="match status" value="1"/>
</dbReference>
<evidence type="ECO:0000256" key="6">
    <source>
        <dbReference type="PIRSR" id="PIRSR600223-1"/>
    </source>
</evidence>
<gene>
    <name evidence="9" type="primary">lepB</name>
    <name evidence="9" type="ORF">KQP59_23350</name>
</gene>
<evidence type="ECO:0000259" key="8">
    <source>
        <dbReference type="Pfam" id="PF10502"/>
    </source>
</evidence>
<keyword evidence="7" id="KW-1133">Transmembrane helix</keyword>
<proteinExistence type="inferred from homology"/>
<feature type="active site" evidence="6">
    <location>
        <position position="114"/>
    </location>
</feature>
<feature type="active site" evidence="6">
    <location>
        <position position="34"/>
    </location>
</feature>
<keyword evidence="7" id="KW-0812">Transmembrane</keyword>
<dbReference type="InterPro" id="IPR019533">
    <property type="entry name" value="Peptidase_S26"/>
</dbReference>
<organism evidence="9 10">
    <name type="scientific">Bacteroides thetaiotaomicron</name>
    <dbReference type="NCBI Taxonomy" id="818"/>
    <lineage>
        <taxon>Bacteria</taxon>
        <taxon>Pseudomonadati</taxon>
        <taxon>Bacteroidota</taxon>
        <taxon>Bacteroidia</taxon>
        <taxon>Bacteroidales</taxon>
        <taxon>Bacteroidaceae</taxon>
        <taxon>Bacteroides</taxon>
    </lineage>
</organism>
<accession>A0AA46UAF8</accession>
<dbReference type="GO" id="GO:0006465">
    <property type="term" value="P:signal peptide processing"/>
    <property type="evidence" value="ECO:0007669"/>
    <property type="project" value="InterPro"/>
</dbReference>
<dbReference type="GO" id="GO:0016020">
    <property type="term" value="C:membrane"/>
    <property type="evidence" value="ECO:0007669"/>
    <property type="project" value="UniProtKB-SubCell"/>
</dbReference>
<dbReference type="GO" id="GO:0004252">
    <property type="term" value="F:serine-type endopeptidase activity"/>
    <property type="evidence" value="ECO:0007669"/>
    <property type="project" value="InterPro"/>
</dbReference>
<dbReference type="GO" id="GO:0009003">
    <property type="term" value="F:signal peptidase activity"/>
    <property type="evidence" value="ECO:0007669"/>
    <property type="project" value="UniProtKB-EC"/>
</dbReference>
<evidence type="ECO:0000256" key="7">
    <source>
        <dbReference type="RuleBase" id="RU362042"/>
    </source>
</evidence>
<dbReference type="PANTHER" id="PTHR43390:SF1">
    <property type="entry name" value="CHLOROPLAST PROCESSING PEPTIDASE"/>
    <property type="match status" value="1"/>
</dbReference>
<comment type="subcellular location">
    <subcellularLocation>
        <location evidence="7">Membrane</location>
        <topology evidence="7">Single-pass type II membrane protein</topology>
    </subcellularLocation>
</comment>
<feature type="transmembrane region" description="Helical" evidence="7">
    <location>
        <begin position="7"/>
        <end position="30"/>
    </location>
</feature>
<evidence type="ECO:0000256" key="4">
    <source>
        <dbReference type="ARBA" id="ARBA00019232"/>
    </source>
</evidence>
<comment type="catalytic activity">
    <reaction evidence="1 7">
        <text>Cleavage of hydrophobic, N-terminal signal or leader sequences from secreted and periplasmic proteins.</text>
        <dbReference type="EC" id="3.4.21.89"/>
    </reaction>
</comment>
<dbReference type="SUPFAM" id="SSF51306">
    <property type="entry name" value="LexA/Signal peptidase"/>
    <property type="match status" value="1"/>
</dbReference>
<dbReference type="PANTHER" id="PTHR43390">
    <property type="entry name" value="SIGNAL PEPTIDASE I"/>
    <property type="match status" value="1"/>
</dbReference>